<reference evidence="16" key="1">
    <citation type="submission" date="2022-11" db="UniProtKB">
        <authorList>
            <consortium name="WormBaseParasite"/>
        </authorList>
    </citation>
    <scope>IDENTIFICATION</scope>
</reference>
<evidence type="ECO:0000256" key="3">
    <source>
        <dbReference type="ARBA" id="ARBA00022448"/>
    </source>
</evidence>
<dbReference type="GO" id="GO:0015280">
    <property type="term" value="F:ligand-gated sodium channel activity"/>
    <property type="evidence" value="ECO:0007669"/>
    <property type="project" value="TreeGrafter"/>
</dbReference>
<evidence type="ECO:0000256" key="2">
    <source>
        <dbReference type="ARBA" id="ARBA00007193"/>
    </source>
</evidence>
<evidence type="ECO:0000256" key="1">
    <source>
        <dbReference type="ARBA" id="ARBA00004141"/>
    </source>
</evidence>
<dbReference type="Gene3D" id="2.60.470.10">
    <property type="entry name" value="Acid-sensing ion channels like domains"/>
    <property type="match status" value="1"/>
</dbReference>
<dbReference type="PANTHER" id="PTHR11690:SF248">
    <property type="entry name" value="PICKPOCKET 17, ISOFORM A"/>
    <property type="match status" value="1"/>
</dbReference>
<evidence type="ECO:0000256" key="4">
    <source>
        <dbReference type="ARBA" id="ARBA00022461"/>
    </source>
</evidence>
<keyword evidence="3 13" id="KW-0813">Transport</keyword>
<evidence type="ECO:0000256" key="11">
    <source>
        <dbReference type="ARBA" id="ARBA00023201"/>
    </source>
</evidence>
<keyword evidence="12 13" id="KW-0407">Ion channel</keyword>
<keyword evidence="9 14" id="KW-0472">Membrane</keyword>
<keyword evidence="15" id="KW-1185">Reference proteome</keyword>
<keyword evidence="7" id="KW-0915">Sodium</keyword>
<evidence type="ECO:0000256" key="14">
    <source>
        <dbReference type="SAM" id="Phobius"/>
    </source>
</evidence>
<keyword evidence="10" id="KW-0325">Glycoprotein</keyword>
<keyword evidence="6 14" id="KW-1133">Transmembrane helix</keyword>
<keyword evidence="8 13" id="KW-0406">Ion transport</keyword>
<proteinExistence type="inferred from homology"/>
<evidence type="ECO:0000256" key="10">
    <source>
        <dbReference type="ARBA" id="ARBA00023180"/>
    </source>
</evidence>
<comment type="similarity">
    <text evidence="2 13">Belongs to the amiloride-sensitive sodium channel (TC 1.A.6) family.</text>
</comment>
<comment type="subcellular location">
    <subcellularLocation>
        <location evidence="1">Membrane</location>
        <topology evidence="1">Multi-pass membrane protein</topology>
    </subcellularLocation>
</comment>
<evidence type="ECO:0000256" key="13">
    <source>
        <dbReference type="RuleBase" id="RU000679"/>
    </source>
</evidence>
<evidence type="ECO:0000256" key="9">
    <source>
        <dbReference type="ARBA" id="ARBA00023136"/>
    </source>
</evidence>
<evidence type="ECO:0000256" key="6">
    <source>
        <dbReference type="ARBA" id="ARBA00022989"/>
    </source>
</evidence>
<dbReference type="InterPro" id="IPR001873">
    <property type="entry name" value="ENaC"/>
</dbReference>
<keyword evidence="4 13" id="KW-0894">Sodium channel</keyword>
<evidence type="ECO:0000256" key="12">
    <source>
        <dbReference type="ARBA" id="ARBA00023303"/>
    </source>
</evidence>
<feature type="transmembrane region" description="Helical" evidence="14">
    <location>
        <begin position="439"/>
        <end position="466"/>
    </location>
</feature>
<accession>A0A914DV03</accession>
<dbReference type="AlphaFoldDB" id="A0A914DV03"/>
<dbReference type="PANTHER" id="PTHR11690">
    <property type="entry name" value="AMILORIDE-SENSITIVE SODIUM CHANNEL-RELATED"/>
    <property type="match status" value="1"/>
</dbReference>
<dbReference type="Proteomes" id="UP000887540">
    <property type="component" value="Unplaced"/>
</dbReference>
<dbReference type="GO" id="GO:0005886">
    <property type="term" value="C:plasma membrane"/>
    <property type="evidence" value="ECO:0007669"/>
    <property type="project" value="TreeGrafter"/>
</dbReference>
<evidence type="ECO:0000313" key="15">
    <source>
        <dbReference type="Proteomes" id="UP000887540"/>
    </source>
</evidence>
<protein>
    <submittedName>
        <fullName evidence="16">Uncharacterized protein</fullName>
    </submittedName>
</protein>
<dbReference type="Gene3D" id="1.10.287.770">
    <property type="entry name" value="YojJ-like"/>
    <property type="match status" value="1"/>
</dbReference>
<dbReference type="WBParaSite" id="ACRNAN_scaffold427.g20232.t1">
    <property type="protein sequence ID" value="ACRNAN_scaffold427.g20232.t1"/>
    <property type="gene ID" value="ACRNAN_scaffold427.g20232"/>
</dbReference>
<name>A0A914DV03_9BILA</name>
<evidence type="ECO:0000256" key="7">
    <source>
        <dbReference type="ARBA" id="ARBA00023053"/>
    </source>
</evidence>
<sequence length="475" mass="54563">MRQEQKNAIRKPLKSFPEWCSTHGIPYIARSTKKFWIWFWVIATLVASGILIWQTVILLKKFFSFPVTIQYELKFDQHIFPAVTVCNLNPYKKSVAYNFPKIERLMVTYDYMVHRVACDADSRCSMETNQTLEQYREMYGLVDINDTTAIQSIGRNLLGLESAGYNLSEAVDSLDEFILSCSFNTDDCDMKNDWTSYIDARMGSCFTFNLDQKYFVHRAGPNFGLRIIMRTNISEFLPIADTAGMRVLIHDQTETPFPDVFGYNVEIGMSTSIGVVYTEMSRETSPYGTCSNNKPYGYLYNLNYDAEGCHRSMSQQDFVTKCGCYDPSYPKPTYSNVSNCVIPSNLNCWKQTSNDTKNYASCKQPCDEGVYDAVISEATWPKGNFLSVGNSKNRTVYTIDEVKQMAQLEVYFQQLDYERMYEKPDYTFTQLFSEFGAQIGLWVGISIVSIIEFVVLGVLVCIAYCWPDSYDNFHL</sequence>
<evidence type="ECO:0000256" key="5">
    <source>
        <dbReference type="ARBA" id="ARBA00022692"/>
    </source>
</evidence>
<evidence type="ECO:0000256" key="8">
    <source>
        <dbReference type="ARBA" id="ARBA00023065"/>
    </source>
</evidence>
<keyword evidence="11 13" id="KW-0739">Sodium transport</keyword>
<organism evidence="15 16">
    <name type="scientific">Acrobeloides nanus</name>
    <dbReference type="NCBI Taxonomy" id="290746"/>
    <lineage>
        <taxon>Eukaryota</taxon>
        <taxon>Metazoa</taxon>
        <taxon>Ecdysozoa</taxon>
        <taxon>Nematoda</taxon>
        <taxon>Chromadorea</taxon>
        <taxon>Rhabditida</taxon>
        <taxon>Tylenchina</taxon>
        <taxon>Cephalobomorpha</taxon>
        <taxon>Cephaloboidea</taxon>
        <taxon>Cephalobidae</taxon>
        <taxon>Acrobeloides</taxon>
    </lineage>
</organism>
<keyword evidence="5 13" id="KW-0812">Transmembrane</keyword>
<evidence type="ECO:0000313" key="16">
    <source>
        <dbReference type="WBParaSite" id="ACRNAN_scaffold427.g20232.t1"/>
    </source>
</evidence>
<dbReference type="Pfam" id="PF00858">
    <property type="entry name" value="ASC"/>
    <property type="match status" value="1"/>
</dbReference>
<feature type="transmembrane region" description="Helical" evidence="14">
    <location>
        <begin position="35"/>
        <end position="59"/>
    </location>
</feature>
<dbReference type="PRINTS" id="PR01078">
    <property type="entry name" value="AMINACHANNEL"/>
</dbReference>